<dbReference type="Proteomes" id="UP000192638">
    <property type="component" value="Unassembled WGS sequence"/>
</dbReference>
<proteinExistence type="predicted"/>
<evidence type="ECO:0000256" key="1">
    <source>
        <dbReference type="ARBA" id="ARBA00012417"/>
    </source>
</evidence>
<dbReference type="GO" id="GO:0003887">
    <property type="term" value="F:DNA-directed DNA polymerase activity"/>
    <property type="evidence" value="ECO:0007669"/>
    <property type="project" value="UniProtKB-EC"/>
</dbReference>
<dbReference type="GO" id="GO:0006302">
    <property type="term" value="P:double-strand break repair"/>
    <property type="evidence" value="ECO:0007669"/>
    <property type="project" value="TreeGrafter"/>
</dbReference>
<dbReference type="InterPro" id="IPR043502">
    <property type="entry name" value="DNA/RNA_pol_sf"/>
</dbReference>
<evidence type="ECO:0000256" key="3">
    <source>
        <dbReference type="ARBA" id="ARBA00049244"/>
    </source>
</evidence>
<dbReference type="PANTHER" id="PTHR10133">
    <property type="entry name" value="DNA POLYMERASE I"/>
    <property type="match status" value="1"/>
</dbReference>
<dbReference type="InterPro" id="IPR012337">
    <property type="entry name" value="RNaseH-like_sf"/>
</dbReference>
<dbReference type="Gene3D" id="1.10.150.20">
    <property type="entry name" value="5' to 3' exonuclease, C-terminal subdomain"/>
    <property type="match status" value="2"/>
</dbReference>
<dbReference type="PANTHER" id="PTHR10133:SF27">
    <property type="entry name" value="DNA POLYMERASE NU"/>
    <property type="match status" value="1"/>
</dbReference>
<protein>
    <recommendedName>
        <fullName evidence="1">DNA-directed DNA polymerase</fullName>
        <ecNumber evidence="1">2.7.7.7</ecNumber>
    </recommendedName>
</protein>
<dbReference type="EC" id="2.7.7.7" evidence="1"/>
<dbReference type="SMART" id="SM00482">
    <property type="entry name" value="POLAc"/>
    <property type="match status" value="1"/>
</dbReference>
<gene>
    <name evidence="5" type="ORF">B6U60_06615</name>
</gene>
<evidence type="ECO:0000256" key="2">
    <source>
        <dbReference type="ARBA" id="ARBA00022705"/>
    </source>
</evidence>
<feature type="domain" description="DNA-directed DNA polymerase family A palm" evidence="4">
    <location>
        <begin position="366"/>
        <end position="610"/>
    </location>
</feature>
<name>A0A1V9QZ19_9LACO</name>
<organism evidence="5 6">
    <name type="scientific">Ligilactobacillus salivarius</name>
    <dbReference type="NCBI Taxonomy" id="1624"/>
    <lineage>
        <taxon>Bacteria</taxon>
        <taxon>Bacillati</taxon>
        <taxon>Bacillota</taxon>
        <taxon>Bacilli</taxon>
        <taxon>Lactobacillales</taxon>
        <taxon>Lactobacillaceae</taxon>
        <taxon>Ligilactobacillus</taxon>
    </lineage>
</organism>
<evidence type="ECO:0000313" key="6">
    <source>
        <dbReference type="Proteomes" id="UP000192638"/>
    </source>
</evidence>
<keyword evidence="2" id="KW-0235">DNA replication</keyword>
<reference evidence="5 6" key="1">
    <citation type="submission" date="2017-03" db="EMBL/GenBank/DDBJ databases">
        <title>Phylogenomics and comparative genomics of Lactobacillus salivarius, a mammalian gut commensal.</title>
        <authorList>
            <person name="Harris H.M."/>
        </authorList>
    </citation>
    <scope>NUCLEOTIDE SEQUENCE [LARGE SCALE GENOMIC DNA]</scope>
    <source>
        <strain evidence="5 6">LMG 14477</strain>
    </source>
</reference>
<dbReference type="RefSeq" id="WP_081530729.1">
    <property type="nucleotide sequence ID" value="NZ_NBEB01000061.1"/>
</dbReference>
<dbReference type="SUPFAM" id="SSF53098">
    <property type="entry name" value="Ribonuclease H-like"/>
    <property type="match status" value="1"/>
</dbReference>
<dbReference type="SUPFAM" id="SSF56672">
    <property type="entry name" value="DNA/RNA polymerases"/>
    <property type="match status" value="1"/>
</dbReference>
<evidence type="ECO:0000313" key="5">
    <source>
        <dbReference type="EMBL" id="OQQ83014.1"/>
    </source>
</evidence>
<comment type="catalytic activity">
    <reaction evidence="3">
        <text>DNA(n) + a 2'-deoxyribonucleoside 5'-triphosphate = DNA(n+1) + diphosphate</text>
        <dbReference type="Rhea" id="RHEA:22508"/>
        <dbReference type="Rhea" id="RHEA-COMP:17339"/>
        <dbReference type="Rhea" id="RHEA-COMP:17340"/>
        <dbReference type="ChEBI" id="CHEBI:33019"/>
        <dbReference type="ChEBI" id="CHEBI:61560"/>
        <dbReference type="ChEBI" id="CHEBI:173112"/>
        <dbReference type="EC" id="2.7.7.7"/>
    </reaction>
</comment>
<dbReference type="EMBL" id="NBEB01000061">
    <property type="protein sequence ID" value="OQQ83014.1"/>
    <property type="molecule type" value="Genomic_DNA"/>
</dbReference>
<dbReference type="Pfam" id="PF00476">
    <property type="entry name" value="DNA_pol_A"/>
    <property type="match status" value="1"/>
</dbReference>
<comment type="caution">
    <text evidence="5">The sequence shown here is derived from an EMBL/GenBank/DDBJ whole genome shotgun (WGS) entry which is preliminary data.</text>
</comment>
<dbReference type="AlphaFoldDB" id="A0A1V9QZ19"/>
<accession>A0A1V9QZ19</accession>
<dbReference type="InterPro" id="IPR002298">
    <property type="entry name" value="DNA_polymerase_A"/>
</dbReference>
<dbReference type="Gene3D" id="3.30.70.370">
    <property type="match status" value="1"/>
</dbReference>
<dbReference type="InterPro" id="IPR001098">
    <property type="entry name" value="DNA-dir_DNA_pol_A_palm_dom"/>
</dbReference>
<dbReference type="GO" id="GO:0006261">
    <property type="term" value="P:DNA-templated DNA replication"/>
    <property type="evidence" value="ECO:0007669"/>
    <property type="project" value="InterPro"/>
</dbReference>
<sequence length="644" mass="72580">MQLISIDIETYSSVNLAKAGVYRYATSDDFQLLLFSYAIDEGPVKVVDLTQGETIPQEIIAALTNPEIIKLAFNAQFERVCLSSFLGKQLKPKGWHCSMVWAATLGLPLSLKGVGAVLGLEKQKLEAGKDLVRYFCTPCKPTQANHQRTRNLPYHDPSKWQQFKQYNQRDVEVEVEINQKLARFPVQESEWHNYWLDQEINDCGIMLDQTLIKNAIACDQSFRKQYLDEAQKLTDLDNPNSPTQLKAWLQEKGIDIPSLSKADVASALKEATGDVRKVLLLRQQLSKSSVKKYTAMQTALCPDGRVHGLLQFYGANRTGRWAGRLVQVQNLPRNSMPDLKEARELVRSNNQTALGILYDSVPDVLSQLIRTAFIPKLGCQFYVADFSAVEARVIAWLAQEQWRQEVFAKNGDIYCESATQMFHVPVVKHGINGHLRQKGKIAELALGYGGSVGALKAMGALRMGIREDELQPLVNMWRQASPNIVQFWWDVDKAAMTCIKQRLDTETHGIKFKYRSGCFFIFLPSGRRICYIKPKIGTNRFGNESITYEGIDATKKWERLETYGAKLVENIVQATSRDLLANAMQNLTQAGYQIVMHIHDEVVIEAPKGTSLEKIEKTMATVPGWATGLKLNAAGFVSDFYKKD</sequence>
<evidence type="ECO:0000259" key="4">
    <source>
        <dbReference type="SMART" id="SM00482"/>
    </source>
</evidence>
<dbReference type="GO" id="GO:0003677">
    <property type="term" value="F:DNA binding"/>
    <property type="evidence" value="ECO:0007669"/>
    <property type="project" value="InterPro"/>
</dbReference>
<dbReference type="CDD" id="cd08642">
    <property type="entry name" value="DNA_pol_A_pol_I_A"/>
    <property type="match status" value="1"/>
</dbReference>